<evidence type="ECO:0000256" key="1">
    <source>
        <dbReference type="SAM" id="Coils"/>
    </source>
</evidence>
<evidence type="ECO:0000313" key="3">
    <source>
        <dbReference type="EMBL" id="EMD88420.1"/>
    </source>
</evidence>
<evidence type="ECO:0000313" key="4">
    <source>
        <dbReference type="Proteomes" id="UP000016936"/>
    </source>
</evidence>
<dbReference type="eggNOG" id="ENOG502RXPA">
    <property type="taxonomic scope" value="Eukaryota"/>
</dbReference>
<dbReference type="PANTHER" id="PTHR21974:SF2">
    <property type="entry name" value="RE15880P"/>
    <property type="match status" value="1"/>
</dbReference>
<feature type="region of interest" description="Disordered" evidence="2">
    <location>
        <begin position="1"/>
        <end position="36"/>
    </location>
</feature>
<proteinExistence type="predicted"/>
<feature type="compositionally biased region" description="Polar residues" evidence="2">
    <location>
        <begin position="1"/>
        <end position="17"/>
    </location>
</feature>
<reference evidence="4" key="2">
    <citation type="journal article" date="2013" name="PLoS Genet.">
        <title>Comparative genome structure, secondary metabolite, and effector coding capacity across Cochliobolus pathogens.</title>
        <authorList>
            <person name="Condon B.J."/>
            <person name="Leng Y."/>
            <person name="Wu D."/>
            <person name="Bushley K.E."/>
            <person name="Ohm R.A."/>
            <person name="Otillar R."/>
            <person name="Martin J."/>
            <person name="Schackwitz W."/>
            <person name="Grimwood J."/>
            <person name="MohdZainudin N."/>
            <person name="Xue C."/>
            <person name="Wang R."/>
            <person name="Manning V.A."/>
            <person name="Dhillon B."/>
            <person name="Tu Z.J."/>
            <person name="Steffenson B.J."/>
            <person name="Salamov A."/>
            <person name="Sun H."/>
            <person name="Lowry S."/>
            <person name="LaButti K."/>
            <person name="Han J."/>
            <person name="Copeland A."/>
            <person name="Lindquist E."/>
            <person name="Barry K."/>
            <person name="Schmutz J."/>
            <person name="Baker S.E."/>
            <person name="Ciuffetti L.M."/>
            <person name="Grigoriev I.V."/>
            <person name="Zhong S."/>
            <person name="Turgeon B.G."/>
        </authorList>
    </citation>
    <scope>NUCLEOTIDE SEQUENCE [LARGE SCALE GENOMIC DNA]</scope>
    <source>
        <strain evidence="4">C5 / ATCC 48332 / race O</strain>
    </source>
</reference>
<dbReference type="OrthoDB" id="2562743at2759"/>
<keyword evidence="1" id="KW-0175">Coiled coil</keyword>
<evidence type="ECO:0000256" key="2">
    <source>
        <dbReference type="SAM" id="MobiDB-lite"/>
    </source>
</evidence>
<dbReference type="HOGENOM" id="CLU_044873_1_0_1"/>
<dbReference type="Proteomes" id="UP000016936">
    <property type="component" value="Unassembled WGS sequence"/>
</dbReference>
<sequence length="387" mass="43792">MSSIQDQLQQAAHQNEQLLRGLEETDAAPSQLKQQNDYIADLDSQIQKTTGRVKTLKDKAKVELKEHEKYRDSTFRRFAHKASGKKEKFAEKAAKEEKEYFDAIQEQKSAEDELAYTKQLRDEAERRRQELSTQAQRHESLQAQLDALYNSIFAGHTPEFPDEDRKEEACNAALTHVQQLNQRLERERHILFLLGQTSVKLSAARTSLEHAYGMSQFDMFGGGTMASMQKLNDLERAESAMVQVRMLQDQLTQVAPEMPALGRLNIASGSIFSDVVFDNIFTDMRMHEEIKDSIAQVDRAGKTCGDIIRHREHLEHTLQKEVQQAHTRLQTARHDLQKAREEAFKRVLHGATAAAPQLRSMPMGTTTAEAPPPEYTPPGGPPPGYSG</sequence>
<dbReference type="OMA" id="FRRFAHK"/>
<accession>M2SSV5</accession>
<dbReference type="EMBL" id="KB445580">
    <property type="protein sequence ID" value="EMD88420.1"/>
    <property type="molecule type" value="Genomic_DNA"/>
</dbReference>
<keyword evidence="4" id="KW-1185">Reference proteome</keyword>
<protein>
    <submittedName>
        <fullName evidence="3">Uncharacterized protein</fullName>
    </submittedName>
</protein>
<feature type="coiled-coil region" evidence="1">
    <location>
        <begin position="93"/>
        <end position="141"/>
    </location>
</feature>
<dbReference type="STRING" id="701091.M2SSV5"/>
<dbReference type="AlphaFoldDB" id="M2SSV5"/>
<dbReference type="PANTHER" id="PTHR21974">
    <property type="entry name" value="RE15880P"/>
    <property type="match status" value="1"/>
</dbReference>
<gene>
    <name evidence="3" type="ORF">COCHEDRAFT_1181401</name>
</gene>
<feature type="region of interest" description="Disordered" evidence="2">
    <location>
        <begin position="351"/>
        <end position="387"/>
    </location>
</feature>
<name>M2SSV5_COCH5</name>
<feature type="compositionally biased region" description="Pro residues" evidence="2">
    <location>
        <begin position="370"/>
        <end position="387"/>
    </location>
</feature>
<organism evidence="3 4">
    <name type="scientific">Cochliobolus heterostrophus (strain C5 / ATCC 48332 / race O)</name>
    <name type="common">Southern corn leaf blight fungus</name>
    <name type="synonym">Bipolaris maydis</name>
    <dbReference type="NCBI Taxonomy" id="701091"/>
    <lineage>
        <taxon>Eukaryota</taxon>
        <taxon>Fungi</taxon>
        <taxon>Dikarya</taxon>
        <taxon>Ascomycota</taxon>
        <taxon>Pezizomycotina</taxon>
        <taxon>Dothideomycetes</taxon>
        <taxon>Pleosporomycetidae</taxon>
        <taxon>Pleosporales</taxon>
        <taxon>Pleosporineae</taxon>
        <taxon>Pleosporaceae</taxon>
        <taxon>Bipolaris</taxon>
    </lineage>
</organism>
<reference evidence="3 4" key="1">
    <citation type="journal article" date="2012" name="PLoS Pathog.">
        <title>Diverse lifestyles and strategies of plant pathogenesis encoded in the genomes of eighteen Dothideomycetes fungi.</title>
        <authorList>
            <person name="Ohm R.A."/>
            <person name="Feau N."/>
            <person name="Henrissat B."/>
            <person name="Schoch C.L."/>
            <person name="Horwitz B.A."/>
            <person name="Barry K.W."/>
            <person name="Condon B.J."/>
            <person name="Copeland A.C."/>
            <person name="Dhillon B."/>
            <person name="Glaser F."/>
            <person name="Hesse C.N."/>
            <person name="Kosti I."/>
            <person name="LaButti K."/>
            <person name="Lindquist E.A."/>
            <person name="Lucas S."/>
            <person name="Salamov A.A."/>
            <person name="Bradshaw R.E."/>
            <person name="Ciuffetti L."/>
            <person name="Hamelin R.C."/>
            <person name="Kema G.H.J."/>
            <person name="Lawrence C."/>
            <person name="Scott J.A."/>
            <person name="Spatafora J.W."/>
            <person name="Turgeon B.G."/>
            <person name="de Wit P.J.G.M."/>
            <person name="Zhong S."/>
            <person name="Goodwin S.B."/>
            <person name="Grigoriev I.V."/>
        </authorList>
    </citation>
    <scope>NUCLEOTIDE SEQUENCE [LARGE SCALE GENOMIC DNA]</scope>
    <source>
        <strain evidence="4">C5 / ATCC 48332 / race O</strain>
    </source>
</reference>